<evidence type="ECO:0000313" key="3">
    <source>
        <dbReference type="Proteomes" id="UP000561045"/>
    </source>
</evidence>
<keyword evidence="3" id="KW-1185">Reference proteome</keyword>
<proteinExistence type="predicted"/>
<dbReference type="RefSeq" id="WP_183636228.1">
    <property type="nucleotide sequence ID" value="NZ_BAABLE010000005.1"/>
</dbReference>
<feature type="chain" id="PRO_5033041416" evidence="1">
    <location>
        <begin position="22"/>
        <end position="136"/>
    </location>
</feature>
<protein>
    <submittedName>
        <fullName evidence="2">Uncharacterized protein</fullName>
    </submittedName>
</protein>
<keyword evidence="1" id="KW-0732">Signal</keyword>
<dbReference type="EMBL" id="JACIET010000002">
    <property type="protein sequence ID" value="MBB4014326.1"/>
    <property type="molecule type" value="Genomic_DNA"/>
</dbReference>
<evidence type="ECO:0000256" key="1">
    <source>
        <dbReference type="SAM" id="SignalP"/>
    </source>
</evidence>
<sequence length="136" mass="14087">MKPVVPLLVAFTLLVAGQAVAQTQSAPSGTNATPAGPATAASSGPNGSTAFCLFALPAENGVQRWINLGIVQYVETRADSVQITFGGGNFGSGYDAKIPVKSPDEARAVLTRLRQTAEDCTRRAARPGNATKEEAR</sequence>
<accession>A0A840BU64</accession>
<dbReference type="AlphaFoldDB" id="A0A840BU64"/>
<name>A0A840BU64_9RHOO</name>
<reference evidence="2 3" key="1">
    <citation type="submission" date="2020-08" db="EMBL/GenBank/DDBJ databases">
        <title>Genomic Encyclopedia of Type Strains, Phase IV (KMG-IV): sequencing the most valuable type-strain genomes for metagenomic binning, comparative biology and taxonomic classification.</title>
        <authorList>
            <person name="Goeker M."/>
        </authorList>
    </citation>
    <scope>NUCLEOTIDE SEQUENCE [LARGE SCALE GENOMIC DNA]</scope>
    <source>
        <strain evidence="2 3">DSM 106739</strain>
    </source>
</reference>
<comment type="caution">
    <text evidence="2">The sequence shown here is derived from an EMBL/GenBank/DDBJ whole genome shotgun (WGS) entry which is preliminary data.</text>
</comment>
<dbReference type="Proteomes" id="UP000561045">
    <property type="component" value="Unassembled WGS sequence"/>
</dbReference>
<organism evidence="2 3">
    <name type="scientific">Niveibacterium umoris</name>
    <dbReference type="NCBI Taxonomy" id="1193620"/>
    <lineage>
        <taxon>Bacteria</taxon>
        <taxon>Pseudomonadati</taxon>
        <taxon>Pseudomonadota</taxon>
        <taxon>Betaproteobacteria</taxon>
        <taxon>Rhodocyclales</taxon>
        <taxon>Rhodocyclaceae</taxon>
        <taxon>Niveibacterium</taxon>
    </lineage>
</organism>
<evidence type="ECO:0000313" key="2">
    <source>
        <dbReference type="EMBL" id="MBB4014326.1"/>
    </source>
</evidence>
<gene>
    <name evidence="2" type="ORF">GGR36_003672</name>
</gene>
<feature type="signal peptide" evidence="1">
    <location>
        <begin position="1"/>
        <end position="21"/>
    </location>
</feature>